<feature type="coiled-coil region" evidence="1">
    <location>
        <begin position="2697"/>
        <end position="2961"/>
    </location>
</feature>
<dbReference type="PANTHER" id="PTHR23159:SF31">
    <property type="entry name" value="CENTROSOME-ASSOCIATED PROTEIN CEP250 ISOFORM X1"/>
    <property type="match status" value="1"/>
</dbReference>
<gene>
    <name evidence="3" type="ORF">ECRASSUSDP1_LOCUS1629</name>
</gene>
<evidence type="ECO:0000256" key="1">
    <source>
        <dbReference type="SAM" id="Coils"/>
    </source>
</evidence>
<protein>
    <submittedName>
        <fullName evidence="3">Uncharacterized protein</fullName>
    </submittedName>
</protein>
<feature type="coiled-coil region" evidence="1">
    <location>
        <begin position="1684"/>
        <end position="1754"/>
    </location>
</feature>
<sequence length="3057" mass="352724">MIEPGEILFPSVIEGKTYTQKLTITNNMKFNTYVELKSGCEDKITINPREFELGPSKTKAVTVNLRVGKPFGQRNGVKVPIKERLFVKTDHFNQSIGVFVQPDNALEGKYFENKKEQDDIQVFDDGNSSIKYLEESVEKHVNVDLETLLAKSPQNPASNMKQAENCDCTDLVAENLNNTNSPPERPTYPNDLENEVYQPNNQTEFHGIISQLQSKCENLETELHEHKAQKNALEEIRVLLNQKDPEMNKVLEISLKQEKIKHDQRYMKIYQILKTKDVAIESLKARIAQFSQSAATLQNDVQQFEAYKQQVMDEIERKQSLFRINNDGTDVESLQDFHDEIARLNTEIGSRIEEIQNFHLVVQKLEERNETATNSLEESLKKCQEYEEQISAQTTKISDLEAENQSQKDQVNKLVEKVASLANDNMQNIVERSKTVEKGESLIDKLNQLQETVNSLKEENSALEAESNSVKEVHMSFLLACNYAINLEAEVSKDSDIEFVQNTILSNIKDMQESIQSYQDRHQDDQGCLKMMEKEILKIQSNLANKKYSTKGEQTQISGDDLTELTQKIQVLEQEYSGAVEENDRLREYIQELEAIKNSQGSLSKNKKYVKSTTSLAYSVDDENEEGDQNNSRALKIGRKQDRMSVNNKENIDLNSSLNSISIATESEAKSRGDIQIKRSQIKLKSKKGEFSDSNIMKDKSVEQQVLIADQRRQIEDLRKSNLSYESKLNYDIKEKNQIIQSLEAKIENLQSLNSKLKHSEKTKIGEGEDNLEHYISQLELNEIELQNNLQQALREKESCEDYNQELLLSIKELEEVNLNLRNKLDLEDLDIDQESIVNILSLKVSTQKKEIRLLKGNLEKIQDKYDNLMCQINNKQAERCQIGGDLCQSQLSYGLGASKGPDNMARIESLVHNNPILMQNEALLGSSLLNSFQSTEDKNAGNKLKKSDLKASDLDSSARPKVKIQAEISDAPNSIEEPSSTLKILQNQLVQSQRLVHHLSLEVENLVGQNKELHSKLSDERQSYIDKLNTTNSVFSEEKETLIQEKKDYEEKFNIAKLDIKLGYKEQKLQELQSRITELREESSQEINQYKAKVKQLEKDLREMAHKFDTQQDELDKCNYEVTEKQANIEFLTETIQTLQDQNCDSLKDKFLTQNAELCEYKGVNKKLEAEIQKCFKKLQSKEEEYTSICAENEELNDKLDEHESSYQFLVKQIGSLTSDFETLQTDKNKLQCEISHLRKKNQDITQKLIKKEDEIRLLKTQVTNSKQAFAEKVLQLKKEFNEKLVDFGKNIYPSYVDKEKMLFEDSVVQTKSQLKTDSLAESILRMSHLNSSRVSVKPDLSCIKSLENVEDIEDILSVQKKLVDQIIELSKENRILEMKVIYSDAKLKEETLSIYLAQEIESLNAHLRYYKDLHLETCYVKEYIVSDIDQHKEIKTYEIMRDLHAKTQKVEILQKRVDKLENRSKVQSIQTYQEKLAAEEKVQKQVQEHLEELEKYLKTDLVSIISDFGDPDVIKVLEKQLISTKKQEQILLDKYTAVMVEREKLRTQNSEKAKIIIDLEKQLSKPKFPENSCKDLLNEIENLKLKISNYDSERKDLLKSLDTQTRNNKELKKRVYQLSAEHDTSDPQSPPPQDQNKSMRCYSHPLQNSINPNHTFNISEAAYTEDKDDQILSLQNKIIAFNQSHVTEIKELENDKNRHIDKLLQEKQEEITKILDEKENLKKKVEGLEEVIGKLKARLDQSERILGEIEAEFGQKKVTVEKKETRKVKKSKKCGDKEVTVSGTGKREGDNGVRRTGKMGTQEFIIPPSRFVTLVIESKRAEAKAICEMKALVQKLQISEENCDEKEGYIRDLEDEIHKLKSLNPTTKDFDTFGRTKTQEEITILDQESEADDSCQQLYHRRMTEIEKQLEYYKQKEMHGYEEILGNNKTKISDIKTNSEVDGYENNFHALLDCIAVLAYQLCEIEIKDFSRKGFNGDHTMTGVQSMRSVQQNMPTMAIDISSPVEIGQRLVIKYLNKTLTRLLQSNSDLHVGMQNEYVPNDEGDRAVWYLELLESQLDITERTLQALRDFTDKVSVNITGSISSAARVKATSLELASNTKVTAEEVDQLNNIMRLIKADLSCLKSGISDKNCINTDETLTKTNLENSILSQTPSNIFDLGETDKLKQMVNQLEEEKEKLKDLLMKIEEAYGGNLNSDELVTKIINDQQNLKLSEVKIQELLEKNNSILSDNQTQKEKSISLQKQVETLESQKSKLLAQNEWLEKQVSQSRQEESFSKIDTLERDISTLKGKSNEVLREKSDQILILEGQLSQVKEDKEALNLELLKMQKLNDILTNKLEQKSKKLVLSGRSLEKPTKKVKTPVKDIKKARFKKQKAKEIKYHSDTEDIVDVPFKAFPKSTKSSKIATLKSSLQAKEEEVKSLEQKVAYLQDQNSQISAELQKLRKEGYSPQDSVVDMMEEIEQTRQQLEDRYNSEIQESKAQISQYLEEIDHLNQEKHEFLENLQHMKAEVDQFDKNLQKKDAVITKLKDENAELSAQNKENTREHLEAVQELKEEIESIKESNQKMIQLYEYQNNAFKERVAKELEYRSNSTPNSDIKESPMEYTILMNDLAQRDSVLKTLKEENKQLKLKISQMKVKEKELKIKKIKEVAKVPTQAKNKKISLSQKGKKDSEPVQEEREFDSQDCHQILRRIALVEAENIKLTNEMHILNKNLITEQEQREELIEELESQREKAETQKAKKSNTKKEIQALTKEHKSKINKLEDEIQRIKNTYIEPKVHQKLKTAQKELEQQIKSLKDDISRKRDLIASLKQAAEAEAEKEPVKVEPSKQSLEKISKLTKELSIKNNTIKDLKAQCSDLKEKLATAESSLTSVHTKTKSMKSDLSRKETLLKETKSKYETTVKEIKELEAKVSEIDKHKDLAKRLRSDLERHKSKMAMLESNLETTTTQLEKTKLKHESEKKSIRAKGIKETKELQEIIRGFAKMGESVHTEQAPEMQPEKDQTEFDKFLNSMNIHGEQMNDREREVLKETEQEIGISIEDLNFCDDFIGKY</sequence>
<feature type="coiled-coil region" evidence="1">
    <location>
        <begin position="562"/>
        <end position="599"/>
    </location>
</feature>
<feature type="region of interest" description="Disordered" evidence="2">
    <location>
        <begin position="1620"/>
        <end position="1647"/>
    </location>
</feature>
<feature type="coiled-coil region" evidence="1">
    <location>
        <begin position="1445"/>
        <end position="1501"/>
    </location>
</feature>
<feature type="coiled-coil region" evidence="1">
    <location>
        <begin position="708"/>
        <end position="879"/>
    </location>
</feature>
<feature type="coiled-coil region" evidence="1">
    <location>
        <begin position="209"/>
        <end position="243"/>
    </location>
</feature>
<feature type="coiled-coil region" evidence="1">
    <location>
        <begin position="2615"/>
        <end position="2649"/>
    </location>
</feature>
<dbReference type="EMBL" id="CAMPGE010001536">
    <property type="protein sequence ID" value="CAI2360328.1"/>
    <property type="molecule type" value="Genomic_DNA"/>
</dbReference>
<feature type="region of interest" description="Disordered" evidence="2">
    <location>
        <begin position="2662"/>
        <end position="2684"/>
    </location>
</feature>
<feature type="coiled-coil region" evidence="1">
    <location>
        <begin position="1838"/>
        <end position="1865"/>
    </location>
</feature>
<keyword evidence="1" id="KW-0175">Coiled coil</keyword>
<dbReference type="Gene3D" id="1.10.287.1490">
    <property type="match status" value="1"/>
</dbReference>
<dbReference type="Proteomes" id="UP001295684">
    <property type="component" value="Unassembled WGS sequence"/>
</dbReference>
<feature type="coiled-coil region" evidence="1">
    <location>
        <begin position="2408"/>
        <end position="2573"/>
    </location>
</feature>
<name>A0AAD1X258_EUPCR</name>
<feature type="region of interest" description="Disordered" evidence="2">
    <location>
        <begin position="937"/>
        <end position="959"/>
    </location>
</feature>
<feature type="coiled-coil region" evidence="1">
    <location>
        <begin position="362"/>
        <end position="473"/>
    </location>
</feature>
<proteinExistence type="predicted"/>
<accession>A0AAD1X258</accession>
<evidence type="ECO:0000313" key="4">
    <source>
        <dbReference type="Proteomes" id="UP001295684"/>
    </source>
</evidence>
<comment type="caution">
    <text evidence="3">The sequence shown here is derived from an EMBL/GenBank/DDBJ whole genome shotgun (WGS) entry which is preliminary data.</text>
</comment>
<feature type="coiled-coil region" evidence="1">
    <location>
        <begin position="1033"/>
        <end position="1263"/>
    </location>
</feature>
<dbReference type="PANTHER" id="PTHR23159">
    <property type="entry name" value="CENTROSOMAL PROTEIN 2"/>
    <property type="match status" value="1"/>
</dbReference>
<feature type="coiled-coil region" evidence="1">
    <location>
        <begin position="2165"/>
        <end position="2192"/>
    </location>
</feature>
<feature type="compositionally biased region" description="Basic and acidic residues" evidence="2">
    <location>
        <begin position="2672"/>
        <end position="2684"/>
    </location>
</feature>
<evidence type="ECO:0000313" key="3">
    <source>
        <dbReference type="EMBL" id="CAI2360328.1"/>
    </source>
</evidence>
<keyword evidence="4" id="KW-1185">Reference proteome</keyword>
<organism evidence="3 4">
    <name type="scientific">Euplotes crassus</name>
    <dbReference type="NCBI Taxonomy" id="5936"/>
    <lineage>
        <taxon>Eukaryota</taxon>
        <taxon>Sar</taxon>
        <taxon>Alveolata</taxon>
        <taxon>Ciliophora</taxon>
        <taxon>Intramacronucleata</taxon>
        <taxon>Spirotrichea</taxon>
        <taxon>Hypotrichia</taxon>
        <taxon>Euplotida</taxon>
        <taxon>Euplotidae</taxon>
        <taxon>Moneuplotes</taxon>
    </lineage>
</organism>
<evidence type="ECO:0000256" key="2">
    <source>
        <dbReference type="SAM" id="MobiDB-lite"/>
    </source>
</evidence>
<feature type="coiled-coil region" evidence="1">
    <location>
        <begin position="2220"/>
        <end position="2347"/>
    </location>
</feature>
<reference evidence="3" key="1">
    <citation type="submission" date="2023-07" db="EMBL/GenBank/DDBJ databases">
        <authorList>
            <consortium name="AG Swart"/>
            <person name="Singh M."/>
            <person name="Singh A."/>
            <person name="Seah K."/>
            <person name="Emmerich C."/>
        </authorList>
    </citation>
    <scope>NUCLEOTIDE SEQUENCE</scope>
    <source>
        <strain evidence="3">DP1</strain>
    </source>
</reference>